<sequence length="110" mass="12618">MEVYNQEGYILRIYVREEDRYEKMPLYKKILEMAKESGLSGATVFRAIMGYGPSRKIRAISFADLSSNLPIMIEIVDTKEKINKFLTEINGLVKHGLITLQPIVIIKNLP</sequence>
<name>A0A0U5AHS7_9BACT</name>
<dbReference type="PANTHER" id="PTHR35983:SF1">
    <property type="entry name" value="UPF0166 PROTEIN TM_0021"/>
    <property type="match status" value="1"/>
</dbReference>
<dbReference type="InterPro" id="IPR003793">
    <property type="entry name" value="UPF0166"/>
</dbReference>
<accession>A0A0U5AHS7</accession>
<proteinExistence type="inferred from homology"/>
<dbReference type="AlphaFoldDB" id="A0A0U5AHS7"/>
<dbReference type="Gene3D" id="3.30.70.120">
    <property type="match status" value="1"/>
</dbReference>
<protein>
    <submittedName>
        <fullName evidence="2">Uncharacterized protein</fullName>
    </submittedName>
</protein>
<evidence type="ECO:0000313" key="3">
    <source>
        <dbReference type="Proteomes" id="UP000068196"/>
    </source>
</evidence>
<dbReference type="SUPFAM" id="SSF54913">
    <property type="entry name" value="GlnB-like"/>
    <property type="match status" value="1"/>
</dbReference>
<evidence type="ECO:0000313" key="2">
    <source>
        <dbReference type="EMBL" id="BAU23443.1"/>
    </source>
</evidence>
<comment type="similarity">
    <text evidence="1">Belongs to the UPF0166 family.</text>
</comment>
<organism evidence="2 3">
    <name type="scientific">Caldimicrobium thiodismutans</name>
    <dbReference type="NCBI Taxonomy" id="1653476"/>
    <lineage>
        <taxon>Bacteria</taxon>
        <taxon>Pseudomonadati</taxon>
        <taxon>Thermodesulfobacteriota</taxon>
        <taxon>Thermodesulfobacteria</taxon>
        <taxon>Thermodesulfobacteriales</taxon>
        <taxon>Thermodesulfobacteriaceae</taxon>
        <taxon>Caldimicrobium</taxon>
    </lineage>
</organism>
<dbReference type="InterPro" id="IPR015867">
    <property type="entry name" value="N-reg_PII/ATP_PRibTrfase_C"/>
</dbReference>
<dbReference type="STRING" id="1653476.THC_1062"/>
<dbReference type="EMBL" id="AP014945">
    <property type="protein sequence ID" value="BAU23443.1"/>
    <property type="molecule type" value="Genomic_DNA"/>
</dbReference>
<dbReference type="Pfam" id="PF02641">
    <property type="entry name" value="DUF190"/>
    <property type="match status" value="1"/>
</dbReference>
<reference evidence="2 3" key="1">
    <citation type="journal article" date="2016" name="Int. J. Syst. Evol. Microbiol.">
        <title>Caldimicrobium thiodismutans sp. nov., a sulfur-disproportionating bacterium isolated from a hot spring, and emended description of the genus Caldimicrobium.</title>
        <authorList>
            <person name="Kojima H."/>
            <person name="Umezawa K."/>
            <person name="Fukui M."/>
        </authorList>
    </citation>
    <scope>NUCLEOTIDE SEQUENCE [LARGE SCALE GENOMIC DNA]</scope>
    <source>
        <strain evidence="2 3">TF1</strain>
    </source>
</reference>
<dbReference type="KEGG" id="cthi:THC_1062"/>
<dbReference type="OrthoDB" id="9795599at2"/>
<reference evidence="3" key="2">
    <citation type="journal article" date="2016" name="Int. J. Syst. Evol. Microbiol.">
        <title>Caldimicrobium thiodismutans sp. nov., a sulfur-disproportionating bacterium isolated from a hot spring.</title>
        <authorList>
            <person name="Kojima H."/>
            <person name="Umezawa K."/>
            <person name="Fukui M."/>
        </authorList>
    </citation>
    <scope>NUCLEOTIDE SEQUENCE [LARGE SCALE GENOMIC DNA]</scope>
    <source>
        <strain evidence="3">TF1</strain>
    </source>
</reference>
<dbReference type="RefSeq" id="WP_068514379.1">
    <property type="nucleotide sequence ID" value="NZ_AP014945.1"/>
</dbReference>
<keyword evidence="3" id="KW-1185">Reference proteome</keyword>
<evidence type="ECO:0000256" key="1">
    <source>
        <dbReference type="ARBA" id="ARBA00010554"/>
    </source>
</evidence>
<dbReference type="Proteomes" id="UP000068196">
    <property type="component" value="Chromosome"/>
</dbReference>
<dbReference type="InterPro" id="IPR011322">
    <property type="entry name" value="N-reg_PII-like_a/b"/>
</dbReference>
<dbReference type="PANTHER" id="PTHR35983">
    <property type="entry name" value="UPF0166 PROTEIN TM_0021"/>
    <property type="match status" value="1"/>
</dbReference>
<gene>
    <name evidence="2" type="ORF">THC_1062</name>
</gene>